<dbReference type="Proteomes" id="UP000184139">
    <property type="component" value="Unassembled WGS sequence"/>
</dbReference>
<reference evidence="1 2" key="1">
    <citation type="submission" date="2016-11" db="EMBL/GenBank/DDBJ databases">
        <authorList>
            <person name="Jaros S."/>
            <person name="Januszkiewicz K."/>
            <person name="Wedrychowicz H."/>
        </authorList>
    </citation>
    <scope>NUCLEOTIDE SEQUENCE [LARGE SCALE GENOMIC DNA]</scope>
    <source>
        <strain evidence="1 2">DSM 9705</strain>
    </source>
</reference>
<dbReference type="AlphaFoldDB" id="A0A1M5XQW8"/>
<dbReference type="STRING" id="1121409.SAMN02745124_03277"/>
<evidence type="ECO:0000313" key="2">
    <source>
        <dbReference type="Proteomes" id="UP000184139"/>
    </source>
</evidence>
<accession>A0A1M5XQW8</accession>
<dbReference type="EMBL" id="FQXS01000022">
    <property type="protein sequence ID" value="SHI02227.1"/>
    <property type="molecule type" value="Genomic_DNA"/>
</dbReference>
<proteinExistence type="predicted"/>
<gene>
    <name evidence="1" type="ORF">SAMN02745124_03277</name>
</gene>
<evidence type="ECO:0000313" key="1">
    <source>
        <dbReference type="EMBL" id="SHI02227.1"/>
    </source>
</evidence>
<name>A0A1M5XQW8_9BACT</name>
<organism evidence="1 2">
    <name type="scientific">Desulfofustis glycolicus DSM 9705</name>
    <dbReference type="NCBI Taxonomy" id="1121409"/>
    <lineage>
        <taxon>Bacteria</taxon>
        <taxon>Pseudomonadati</taxon>
        <taxon>Thermodesulfobacteriota</taxon>
        <taxon>Desulfobulbia</taxon>
        <taxon>Desulfobulbales</taxon>
        <taxon>Desulfocapsaceae</taxon>
        <taxon>Desulfofustis</taxon>
    </lineage>
</organism>
<keyword evidence="2" id="KW-1185">Reference proteome</keyword>
<protein>
    <submittedName>
        <fullName evidence="1">Uncharacterized protein</fullName>
    </submittedName>
</protein>
<sequence length="69" mass="7786">MNLTDTKTFKIIAALTAIAGGNARVRRHELRPELTALFFLLSHLQNNLFAQTPRYAQNFILGISAICLW</sequence>